<dbReference type="PANTHER" id="PTHR46494">
    <property type="entry name" value="CORA FAMILY METAL ION TRANSPORTER (EUROFUNG)"/>
    <property type="match status" value="1"/>
</dbReference>
<evidence type="ECO:0000256" key="6">
    <source>
        <dbReference type="SAM" id="Phobius"/>
    </source>
</evidence>
<evidence type="ECO:0000313" key="8">
    <source>
        <dbReference type="EMBL" id="KAK4184374.1"/>
    </source>
</evidence>
<dbReference type="GO" id="GO:0050897">
    <property type="term" value="F:cobalt ion binding"/>
    <property type="evidence" value="ECO:0007669"/>
    <property type="project" value="TreeGrafter"/>
</dbReference>
<dbReference type="SUPFAM" id="SSF144083">
    <property type="entry name" value="Magnesium transport protein CorA, transmembrane region"/>
    <property type="match status" value="1"/>
</dbReference>
<dbReference type="Proteomes" id="UP001302126">
    <property type="component" value="Unassembled WGS sequence"/>
</dbReference>
<feature type="region of interest" description="Disordered" evidence="5">
    <location>
        <begin position="1"/>
        <end position="115"/>
    </location>
</feature>
<comment type="subcellular location">
    <subcellularLocation>
        <location evidence="1">Cell membrane</location>
        <topology evidence="1">Multi-pass membrane protein</topology>
    </subcellularLocation>
</comment>
<feature type="region of interest" description="Disordered" evidence="5">
    <location>
        <begin position="598"/>
        <end position="627"/>
    </location>
</feature>
<sequence length="1160" mass="131510">MRRPPKLKIETAAPPPIRNYNDYATEDYERVRRSSRPQAKSTGARTVGARPSPSPPPLLRRVVAPRYPRTESPQSRYYPEVAHCRRTRSIIVGRDSPTSPQADSPTSPKYAESKRHEWYSRPVESRTSMRSRERYRIADVGHSRKGFIADDSEGYSEVEESDSGLDERRKKRTMKKRVVTLGEETALDREELDLIWEKYGNKPSDVASVIYAFIPSRATSSSDDSLQTPASDTLQLDTTSAALREHLNGASQIRVFGSRYTGDREINGHHAVELTAAPVERTQHQPLFRWIHFTQQSMDFDEFTNQISRIKGLNSDERQALDDMILTIRRDGIKPIQTANGSYVRHMDPKFIQISITPDESIKEQTVAERTVSWVCLPYFSLEKYSGLRAAKDNPNSFPIQTLLQAQFSRATRERDMQQAVRQLQVAPPGLCFHIAHLWCLVLDNSLLLTCSRLSKEALCGDAITIIHNVQDPPGTRPKSNILVRYMADVMWSIPAEDCPTWLKFIGHFHEFWPKPLKFYRYKKPVTADDWSKIHHLAANSNMNVILELQVGSPVIPNFTSSGVLSPIGTGKDGPSVEPPVKVMAQAEAEDTDVKRPVKTATHPDRRPAKRVHFSAPARQRSIDDSKPPPSFPIFSCLDGVANSTTGGINKTVLEEHLAEVDEYLLQNCLPTDRRAYSSCRQASRGEVYQLLEEEGRPLADPEQPPWPQLRRDRYKTRVDFFNTADMIFKFFFPVDVVVPTVGKFWGAVKTIVMNTKPEEPDPDDSEGRDINERVHRHTVLIMDRRRLTMLALLEYQARNIPAFNEWFASAQPSDLTNIRTPGTLINGWMHILLGLVVLPVDEYRPEKLMAAAYLSCRAGLEEMIDSLSKTPLIDKSVVLPMELLSLISMKLLRDITPGLPNISDTYSSCLDTIESDITTKSSDRSHEYRLGRLKQEISIIQWTTSWQTTIVNAMGEAGRPSRSNRHAPQYHTGKSAPSALFEPATANNETAPDPKIQQHGYRQLILYDIWSYLQGREREFVELRSHASQLEEFNRNKVDSTRDRQERAIYAFTIVTIIFLPLSSIASIFGMNSSDVRDMELGQWAYWATAVPVTFAVIFVGLFWTGELGNIVSWLAQKALSARERALYGGGDPRGYEVIGEEMVAEVTTRGLRRRRVMV</sequence>
<dbReference type="Pfam" id="PF14632">
    <property type="entry name" value="SPT6_acidic"/>
    <property type="match status" value="1"/>
</dbReference>
<feature type="compositionally biased region" description="Polar residues" evidence="5">
    <location>
        <begin position="96"/>
        <end position="107"/>
    </location>
</feature>
<evidence type="ECO:0000259" key="7">
    <source>
        <dbReference type="Pfam" id="PF14632"/>
    </source>
</evidence>
<feature type="transmembrane region" description="Helical" evidence="6">
    <location>
        <begin position="1050"/>
        <end position="1073"/>
    </location>
</feature>
<evidence type="ECO:0000256" key="2">
    <source>
        <dbReference type="ARBA" id="ARBA00022692"/>
    </source>
</evidence>
<dbReference type="GO" id="GO:0015087">
    <property type="term" value="F:cobalt ion transmembrane transporter activity"/>
    <property type="evidence" value="ECO:0007669"/>
    <property type="project" value="TreeGrafter"/>
</dbReference>
<feature type="region of interest" description="Disordered" evidence="5">
    <location>
        <begin position="957"/>
        <end position="979"/>
    </location>
</feature>
<dbReference type="GO" id="GO:0000287">
    <property type="term" value="F:magnesium ion binding"/>
    <property type="evidence" value="ECO:0007669"/>
    <property type="project" value="TreeGrafter"/>
</dbReference>
<protein>
    <recommendedName>
        <fullName evidence="7">Spt6 acidic N-terminal domain-containing protein</fullName>
    </recommendedName>
</protein>
<dbReference type="InterPro" id="IPR028083">
    <property type="entry name" value="Spt6_acidic_N_dom"/>
</dbReference>
<dbReference type="InterPro" id="IPR045863">
    <property type="entry name" value="CorA_TM1_TM2"/>
</dbReference>
<reference evidence="8" key="2">
    <citation type="submission" date="2023-05" db="EMBL/GenBank/DDBJ databases">
        <authorList>
            <consortium name="Lawrence Berkeley National Laboratory"/>
            <person name="Steindorff A."/>
            <person name="Hensen N."/>
            <person name="Bonometti L."/>
            <person name="Westerberg I."/>
            <person name="Brannstrom I.O."/>
            <person name="Guillou S."/>
            <person name="Cros-Aarteil S."/>
            <person name="Calhoun S."/>
            <person name="Haridas S."/>
            <person name="Kuo A."/>
            <person name="Mondo S."/>
            <person name="Pangilinan J."/>
            <person name="Riley R."/>
            <person name="Labutti K."/>
            <person name="Andreopoulos B."/>
            <person name="Lipzen A."/>
            <person name="Chen C."/>
            <person name="Yanf M."/>
            <person name="Daum C."/>
            <person name="Ng V."/>
            <person name="Clum A."/>
            <person name="Ohm R."/>
            <person name="Martin F."/>
            <person name="Silar P."/>
            <person name="Natvig D."/>
            <person name="Lalanne C."/>
            <person name="Gautier V."/>
            <person name="Ament-Velasquez S.L."/>
            <person name="Kruys A."/>
            <person name="Hutchinson M.I."/>
            <person name="Powell A.J."/>
            <person name="Barry K."/>
            <person name="Miller A.N."/>
            <person name="Grigoriev I.V."/>
            <person name="Debuchy R."/>
            <person name="Gladieux P."/>
            <person name="Thoren M.H."/>
            <person name="Johannesson H."/>
        </authorList>
    </citation>
    <scope>NUCLEOTIDE SEQUENCE</scope>
    <source>
        <strain evidence="8">PSN309</strain>
    </source>
</reference>
<evidence type="ECO:0000313" key="9">
    <source>
        <dbReference type="Proteomes" id="UP001302126"/>
    </source>
</evidence>
<reference evidence="8" key="1">
    <citation type="journal article" date="2023" name="Mol. Phylogenet. Evol.">
        <title>Genome-scale phylogeny and comparative genomics of the fungal order Sordariales.</title>
        <authorList>
            <person name="Hensen N."/>
            <person name="Bonometti L."/>
            <person name="Westerberg I."/>
            <person name="Brannstrom I.O."/>
            <person name="Guillou S."/>
            <person name="Cros-Aarteil S."/>
            <person name="Calhoun S."/>
            <person name="Haridas S."/>
            <person name="Kuo A."/>
            <person name="Mondo S."/>
            <person name="Pangilinan J."/>
            <person name="Riley R."/>
            <person name="LaButti K."/>
            <person name="Andreopoulos B."/>
            <person name="Lipzen A."/>
            <person name="Chen C."/>
            <person name="Yan M."/>
            <person name="Daum C."/>
            <person name="Ng V."/>
            <person name="Clum A."/>
            <person name="Steindorff A."/>
            <person name="Ohm R.A."/>
            <person name="Martin F."/>
            <person name="Silar P."/>
            <person name="Natvig D.O."/>
            <person name="Lalanne C."/>
            <person name="Gautier V."/>
            <person name="Ament-Velasquez S.L."/>
            <person name="Kruys A."/>
            <person name="Hutchinson M.I."/>
            <person name="Powell A.J."/>
            <person name="Barry K."/>
            <person name="Miller A.N."/>
            <person name="Grigoriev I.V."/>
            <person name="Debuchy R."/>
            <person name="Gladieux P."/>
            <person name="Hiltunen Thoren M."/>
            <person name="Johannesson H."/>
        </authorList>
    </citation>
    <scope>NUCLEOTIDE SEQUENCE</scope>
    <source>
        <strain evidence="8">PSN309</strain>
    </source>
</reference>
<organism evidence="8 9">
    <name type="scientific">Podospora australis</name>
    <dbReference type="NCBI Taxonomy" id="1536484"/>
    <lineage>
        <taxon>Eukaryota</taxon>
        <taxon>Fungi</taxon>
        <taxon>Dikarya</taxon>
        <taxon>Ascomycota</taxon>
        <taxon>Pezizomycotina</taxon>
        <taxon>Sordariomycetes</taxon>
        <taxon>Sordariomycetidae</taxon>
        <taxon>Sordariales</taxon>
        <taxon>Podosporaceae</taxon>
        <taxon>Podospora</taxon>
    </lineage>
</organism>
<keyword evidence="4 6" id="KW-0472">Membrane</keyword>
<feature type="domain" description="Spt6 acidic N-terminal" evidence="7">
    <location>
        <begin position="143"/>
        <end position="204"/>
    </location>
</feature>
<gene>
    <name evidence="8" type="ORF">QBC35DRAFT_417078</name>
</gene>
<evidence type="ECO:0000256" key="5">
    <source>
        <dbReference type="SAM" id="MobiDB-lite"/>
    </source>
</evidence>
<keyword evidence="3 6" id="KW-1133">Transmembrane helix</keyword>
<evidence type="ECO:0000256" key="1">
    <source>
        <dbReference type="ARBA" id="ARBA00004651"/>
    </source>
</evidence>
<dbReference type="Gene3D" id="1.20.58.340">
    <property type="entry name" value="Magnesium transport protein CorA, transmembrane region"/>
    <property type="match status" value="1"/>
</dbReference>
<feature type="compositionally biased region" description="Basic and acidic residues" evidence="5">
    <location>
        <begin position="598"/>
        <end position="607"/>
    </location>
</feature>
<accession>A0AAN7AF67</accession>
<proteinExistence type="predicted"/>
<keyword evidence="2 6" id="KW-0812">Transmembrane</keyword>
<evidence type="ECO:0000256" key="3">
    <source>
        <dbReference type="ARBA" id="ARBA00022989"/>
    </source>
</evidence>
<dbReference type="EMBL" id="MU864492">
    <property type="protein sequence ID" value="KAK4184374.1"/>
    <property type="molecule type" value="Genomic_DNA"/>
</dbReference>
<evidence type="ECO:0000256" key="4">
    <source>
        <dbReference type="ARBA" id="ARBA00023136"/>
    </source>
</evidence>
<dbReference type="AlphaFoldDB" id="A0AAN7AF67"/>
<name>A0AAN7AF67_9PEZI</name>
<keyword evidence="9" id="KW-1185">Reference proteome</keyword>
<comment type="caution">
    <text evidence="8">The sequence shown here is derived from an EMBL/GenBank/DDBJ whole genome shotgun (WGS) entry which is preliminary data.</text>
</comment>
<dbReference type="GO" id="GO:0015095">
    <property type="term" value="F:magnesium ion transmembrane transporter activity"/>
    <property type="evidence" value="ECO:0007669"/>
    <property type="project" value="TreeGrafter"/>
</dbReference>
<feature type="transmembrane region" description="Helical" evidence="6">
    <location>
        <begin position="1085"/>
        <end position="1105"/>
    </location>
</feature>
<dbReference type="Pfam" id="PF01544">
    <property type="entry name" value="CorA"/>
    <property type="match status" value="1"/>
</dbReference>
<dbReference type="GO" id="GO:0005886">
    <property type="term" value="C:plasma membrane"/>
    <property type="evidence" value="ECO:0007669"/>
    <property type="project" value="UniProtKB-SubCell"/>
</dbReference>
<dbReference type="PANTHER" id="PTHR46494:SF3">
    <property type="entry name" value="ZINC TRANSPORT PROTEIN ZNTB"/>
    <property type="match status" value="1"/>
</dbReference>
<dbReference type="InterPro" id="IPR002523">
    <property type="entry name" value="MgTranspt_CorA/ZnTranspt_ZntB"/>
</dbReference>